<reference evidence="1" key="1">
    <citation type="journal article" date="2021" name="Proc. Natl. Acad. Sci. U.S.A.">
        <title>A Catalog of Tens of Thousands of Viruses from Human Metagenomes Reveals Hidden Associations with Chronic Diseases.</title>
        <authorList>
            <person name="Tisza M.J."/>
            <person name="Buck C.B."/>
        </authorList>
    </citation>
    <scope>NUCLEOTIDE SEQUENCE</scope>
    <source>
        <strain evidence="1">Ct04y17</strain>
    </source>
</reference>
<sequence length="61" mass="7324">MRKKYVAYYKGCTIEVTGEKDFMYRIIKGERMVLFVDTFYRSTTDALKGAMRWVDNNVRKE</sequence>
<dbReference type="EMBL" id="BK032600">
    <property type="protein sequence ID" value="DAF50705.1"/>
    <property type="molecule type" value="Genomic_DNA"/>
</dbReference>
<organism evidence="1">
    <name type="scientific">Myoviridae sp. ct04y17</name>
    <dbReference type="NCBI Taxonomy" id="2827652"/>
    <lineage>
        <taxon>Viruses</taxon>
        <taxon>Duplodnaviria</taxon>
        <taxon>Heunggongvirae</taxon>
        <taxon>Uroviricota</taxon>
        <taxon>Caudoviricetes</taxon>
    </lineage>
</organism>
<proteinExistence type="predicted"/>
<name>A0A8S5SI58_9CAUD</name>
<accession>A0A8S5SI58</accession>
<evidence type="ECO:0000313" key="1">
    <source>
        <dbReference type="EMBL" id="DAF50705.1"/>
    </source>
</evidence>
<protein>
    <submittedName>
        <fullName evidence="1">Uncharacterized protein</fullName>
    </submittedName>
</protein>